<dbReference type="AlphaFoldDB" id="A0AAF0D2E2"/>
<sequence>MNILFKFERRKARSILLRLSFLVAVTSSILIPVYYLKILSAEVYHYILLFMIALLIFITTSIFYFKNTGLKMFVKKIGELRIDLEEETANLIKHAANTQIIKEFKTIIDLINSNKPFEAIKKTRVILLQLLKYVKSSNLKQFFTCKCSYPLSLLDLVQIWENKIKYSLEKNEVTLTLAENYFTSVFYIYEFLNYKLKHLNLFEKTEVEL</sequence>
<gene>
    <name evidence="2" type="ORF">OdinLCB4_000535</name>
</gene>
<proteinExistence type="predicted"/>
<dbReference type="Proteomes" id="UP000186851">
    <property type="component" value="Chromosome"/>
</dbReference>
<protein>
    <submittedName>
        <fullName evidence="2">Uncharacterized protein</fullName>
    </submittedName>
</protein>
<evidence type="ECO:0000256" key="1">
    <source>
        <dbReference type="SAM" id="Phobius"/>
    </source>
</evidence>
<feature type="transmembrane region" description="Helical" evidence="1">
    <location>
        <begin position="15"/>
        <end position="37"/>
    </location>
</feature>
<reference evidence="2" key="1">
    <citation type="journal article" date="2017" name="Nature">
        <title>Asgard archaea illuminate the origin of eukaryotic cellular complexity.</title>
        <authorList>
            <person name="Zaremba-Niedzwiedzka K."/>
            <person name="Caceres E.F."/>
            <person name="Saw J.H."/>
            <person name="Backstrom D."/>
            <person name="Juzokaite L."/>
            <person name="Vancaester E."/>
            <person name="Seitz K.W."/>
            <person name="Anantharaman K."/>
            <person name="Starnawski P."/>
            <person name="Kjeldsen K.U."/>
            <person name="Scott M.B."/>
            <person name="Nunoura T."/>
            <person name="Banfield J.F."/>
            <person name="Schramm A."/>
            <person name="Baker B.J."/>
            <person name="Spang A."/>
            <person name="Ettema T.J.G."/>
        </authorList>
    </citation>
    <scope>NUCLEOTIDE SEQUENCE</scope>
    <source>
        <strain evidence="2">LCB_4</strain>
    </source>
</reference>
<keyword evidence="1" id="KW-0472">Membrane</keyword>
<accession>A0AAF0D2E2</accession>
<keyword evidence="1" id="KW-1133">Transmembrane helix</keyword>
<dbReference type="KEGG" id="oyw:OdinLCB4_000535"/>
<evidence type="ECO:0000313" key="2">
    <source>
        <dbReference type="EMBL" id="WEU40453.1"/>
    </source>
</evidence>
<keyword evidence="1" id="KW-0812">Transmembrane</keyword>
<name>A0AAF0D2E2_ODILC</name>
<reference evidence="2" key="2">
    <citation type="journal article" date="2022" name="Nat. Microbiol.">
        <title>A closed Candidatus Odinarchaeum chromosome exposes Asgard archaeal viruses.</title>
        <authorList>
            <person name="Tamarit D."/>
            <person name="Caceres E.F."/>
            <person name="Krupovic M."/>
            <person name="Nijland R."/>
            <person name="Eme L."/>
            <person name="Robinson N.P."/>
            <person name="Ettema T.J.G."/>
        </authorList>
    </citation>
    <scope>NUCLEOTIDE SEQUENCE</scope>
    <source>
        <strain evidence="2">LCB_4</strain>
    </source>
</reference>
<feature type="transmembrane region" description="Helical" evidence="1">
    <location>
        <begin position="43"/>
        <end position="65"/>
    </location>
</feature>
<dbReference type="EMBL" id="CP091871">
    <property type="protein sequence ID" value="WEU40453.1"/>
    <property type="molecule type" value="Genomic_DNA"/>
</dbReference>
<organism evidence="2 3">
    <name type="scientific">Odinarchaeota yellowstonii (strain LCB_4)</name>
    <dbReference type="NCBI Taxonomy" id="1841599"/>
    <lineage>
        <taxon>Archaea</taxon>
        <taxon>Promethearchaeati</taxon>
        <taxon>Candidatus Odinarchaeota</taxon>
        <taxon>Candidatus Odinarchaeia</taxon>
        <taxon>Candidatus Odinarchaeales</taxon>
        <taxon>Candidatus Odinarchaeaceae</taxon>
        <taxon>Candidatus Odinarchaeum</taxon>
    </lineage>
</organism>
<evidence type="ECO:0000313" key="3">
    <source>
        <dbReference type="Proteomes" id="UP000186851"/>
    </source>
</evidence>